<dbReference type="InterPro" id="IPR051214">
    <property type="entry name" value="GH32_Enzymes"/>
</dbReference>
<feature type="domain" description="Glycosyl hydrolase family 32 C-terminal" evidence="12">
    <location>
        <begin position="362"/>
        <end position="488"/>
    </location>
</feature>
<comment type="catalytic activity">
    <reaction evidence="8">
        <text>Hydrolysis of terminal non-reducing beta-D-fructofuranoside residues in beta-D-fructofuranosides.</text>
        <dbReference type="EC" id="3.2.1.26"/>
    </reaction>
</comment>
<dbReference type="InterPro" id="IPR001362">
    <property type="entry name" value="Glyco_hydro_32"/>
</dbReference>
<dbReference type="CDD" id="cd08996">
    <property type="entry name" value="GH32_FFase"/>
    <property type="match status" value="1"/>
</dbReference>
<evidence type="ECO:0000256" key="9">
    <source>
        <dbReference type="RuleBase" id="RU365015"/>
    </source>
</evidence>
<sequence length="496" mass="55559">MNQVHGNKSHRERVTQATKTVQANQNERAAYRLGYHLMAPSGWMNDPNGLIYFNGHYHAFYQHYPYGETWGPMHWGHGISDDLIHWHHLPVALAPGEAYDRDGCFSGCAVDDQGTLTLIYTGHNVIDPEKDVIVQNQNIARSHDGIHFYKANANPVIQQQPAGMGQDFRDPKVWRENGVWFMVVGATKHDQGQVLLYESANLEEWTYRGVLAQNDGGNEGYMWECPDFFKLGDKYVLLASPQGVEPEGDRYLNHHQTVYMVGDYVNGQFIRSSFTELDYGHDFYAVQTLLDGKGRRIAIGWMDMWESPKPSQKHGWAGAMTLPRELVLTEEGKIAMKPIEELTLLRQQSTLIGPLHVKHVHPILSSGNLVELEAQFALVDSDASAFGIRFCCAADGSEETVLRFDLLKHTVTLDRSRSGEGSGGARTVSIKSAATIDVRLFIDRSSVEVFINDGETVITSRIYPQETSTGMTVFAEGGSIVMPTCTVHKLKSIWSE</sequence>
<dbReference type="InterPro" id="IPR023296">
    <property type="entry name" value="Glyco_hydro_beta-prop_sf"/>
</dbReference>
<keyword evidence="5 8" id="KW-0378">Hydrolase</keyword>
<dbReference type="InterPro" id="IPR013189">
    <property type="entry name" value="Glyco_hydro_32_C"/>
</dbReference>
<dbReference type="Proteomes" id="UP000216207">
    <property type="component" value="Unassembled WGS sequence"/>
</dbReference>
<dbReference type="PANTHER" id="PTHR43101">
    <property type="entry name" value="BETA-FRUCTOSIDASE"/>
    <property type="match status" value="1"/>
</dbReference>
<evidence type="ECO:0000256" key="4">
    <source>
        <dbReference type="ARBA" id="ARBA00019623"/>
    </source>
</evidence>
<dbReference type="InterPro" id="IPR013320">
    <property type="entry name" value="ConA-like_dom_sf"/>
</dbReference>
<feature type="region of interest" description="Disordered" evidence="10">
    <location>
        <begin position="1"/>
        <end position="23"/>
    </location>
</feature>
<dbReference type="EMBL" id="NPCC01000047">
    <property type="protein sequence ID" value="PAE86784.1"/>
    <property type="molecule type" value="Genomic_DNA"/>
</dbReference>
<dbReference type="GO" id="GO:0005737">
    <property type="term" value="C:cytoplasm"/>
    <property type="evidence" value="ECO:0007669"/>
    <property type="project" value="UniProtKB-SubCell"/>
</dbReference>
<dbReference type="RefSeq" id="WP_095327401.1">
    <property type="nucleotide sequence ID" value="NZ_NPCC01000047.1"/>
</dbReference>
<dbReference type="InterPro" id="IPR013148">
    <property type="entry name" value="Glyco_hydro_32_N"/>
</dbReference>
<dbReference type="Pfam" id="PF08244">
    <property type="entry name" value="Glyco_hydro_32C"/>
    <property type="match status" value="1"/>
</dbReference>
<evidence type="ECO:0000256" key="6">
    <source>
        <dbReference type="ARBA" id="ARBA00023295"/>
    </source>
</evidence>
<evidence type="ECO:0000256" key="5">
    <source>
        <dbReference type="ARBA" id="ARBA00022801"/>
    </source>
</evidence>
<evidence type="ECO:0000256" key="2">
    <source>
        <dbReference type="ARBA" id="ARBA00009902"/>
    </source>
</evidence>
<dbReference type="UniPathway" id="UPA00238"/>
<evidence type="ECO:0000256" key="1">
    <source>
        <dbReference type="ARBA" id="ARBA00004914"/>
    </source>
</evidence>
<comment type="caution">
    <text evidence="13">The sequence shown here is derived from an EMBL/GenBank/DDBJ whole genome shotgun (WGS) entry which is preliminary data.</text>
</comment>
<dbReference type="Gene3D" id="2.115.10.20">
    <property type="entry name" value="Glycosyl hydrolase domain, family 43"/>
    <property type="match status" value="1"/>
</dbReference>
<dbReference type="SUPFAM" id="SSF75005">
    <property type="entry name" value="Arabinanase/levansucrase/invertase"/>
    <property type="match status" value="1"/>
</dbReference>
<evidence type="ECO:0000313" key="14">
    <source>
        <dbReference type="Proteomes" id="UP000216207"/>
    </source>
</evidence>
<evidence type="ECO:0000313" key="13">
    <source>
        <dbReference type="EMBL" id="PAE86784.1"/>
    </source>
</evidence>
<protein>
    <recommendedName>
        <fullName evidence="4 8">Sucrose-6-phosphate hydrolase</fullName>
        <ecNumber evidence="3 8">3.2.1.26</ecNumber>
    </recommendedName>
    <alternativeName>
        <fullName evidence="7 9">Invertase</fullName>
    </alternativeName>
</protein>
<dbReference type="InterPro" id="IPR006232">
    <property type="entry name" value="Suc6P_hydrolase"/>
</dbReference>
<proteinExistence type="inferred from homology"/>
<keyword evidence="6 8" id="KW-0326">Glycosidase</keyword>
<evidence type="ECO:0000259" key="11">
    <source>
        <dbReference type="Pfam" id="PF00251"/>
    </source>
</evidence>
<evidence type="ECO:0000256" key="8">
    <source>
        <dbReference type="RuleBase" id="RU362110"/>
    </source>
</evidence>
<evidence type="ECO:0000256" key="10">
    <source>
        <dbReference type="SAM" id="MobiDB-lite"/>
    </source>
</evidence>
<dbReference type="SUPFAM" id="SSF49899">
    <property type="entry name" value="Concanavalin A-like lectins/glucanases"/>
    <property type="match status" value="1"/>
</dbReference>
<evidence type="ECO:0000256" key="3">
    <source>
        <dbReference type="ARBA" id="ARBA00012758"/>
    </source>
</evidence>
<comment type="pathway">
    <text evidence="1 9">Glycan biosynthesis; sucrose metabolism.</text>
</comment>
<gene>
    <name evidence="13" type="ORF">CHH72_21610</name>
</gene>
<dbReference type="Pfam" id="PF00251">
    <property type="entry name" value="Glyco_hydro_32N"/>
    <property type="match status" value="1"/>
</dbReference>
<keyword evidence="9" id="KW-0963">Cytoplasm</keyword>
<dbReference type="Gene3D" id="2.60.120.560">
    <property type="entry name" value="Exo-inulinase, domain 1"/>
    <property type="match status" value="1"/>
</dbReference>
<keyword evidence="9" id="KW-0119">Carbohydrate metabolism</keyword>
<name>A0A268NTH2_SHOCL</name>
<comment type="function">
    <text evidence="9">Enables the bacterium to metabolize sucrose as a sole carbon source.</text>
</comment>
<reference evidence="13 14" key="1">
    <citation type="submission" date="2017-07" db="EMBL/GenBank/DDBJ databases">
        <title>Isolation and whole genome analysis of endospore-forming bacteria from heroin.</title>
        <authorList>
            <person name="Kalinowski J."/>
            <person name="Ahrens B."/>
            <person name="Al-Dilaimi A."/>
            <person name="Winkler A."/>
            <person name="Wibberg D."/>
            <person name="Schleenbecker U."/>
            <person name="Ruckert C."/>
            <person name="Wolfel R."/>
            <person name="Grass G."/>
        </authorList>
    </citation>
    <scope>NUCLEOTIDE SEQUENCE [LARGE SCALE GENOMIC DNA]</scope>
    <source>
        <strain evidence="13 14">7539</strain>
    </source>
</reference>
<dbReference type="NCBIfam" id="TIGR01322">
    <property type="entry name" value="scrB_fam"/>
    <property type="match status" value="1"/>
</dbReference>
<dbReference type="AlphaFoldDB" id="A0A268NTH2"/>
<dbReference type="EC" id="3.2.1.26" evidence="3 8"/>
<comment type="subcellular location">
    <subcellularLocation>
        <location evidence="9">Cytoplasm</location>
    </subcellularLocation>
</comment>
<comment type="similarity">
    <text evidence="2 8">Belongs to the glycosyl hydrolase 32 family.</text>
</comment>
<evidence type="ECO:0000256" key="7">
    <source>
        <dbReference type="ARBA" id="ARBA00033367"/>
    </source>
</evidence>
<feature type="domain" description="Glycosyl hydrolase family 32 N-terminal" evidence="11">
    <location>
        <begin position="36"/>
        <end position="338"/>
    </location>
</feature>
<dbReference type="GO" id="GO:0005985">
    <property type="term" value="P:sucrose metabolic process"/>
    <property type="evidence" value="ECO:0007669"/>
    <property type="project" value="UniProtKB-UniPathway"/>
</dbReference>
<accession>A0A268NTH2</accession>
<dbReference type="GO" id="GO:0004564">
    <property type="term" value="F:beta-fructofuranosidase activity"/>
    <property type="evidence" value="ECO:0007669"/>
    <property type="project" value="UniProtKB-EC"/>
</dbReference>
<organism evidence="13 14">
    <name type="scientific">Shouchella clausii</name>
    <name type="common">Alkalihalobacillus clausii</name>
    <dbReference type="NCBI Taxonomy" id="79880"/>
    <lineage>
        <taxon>Bacteria</taxon>
        <taxon>Bacillati</taxon>
        <taxon>Bacillota</taxon>
        <taxon>Bacilli</taxon>
        <taxon>Bacillales</taxon>
        <taxon>Bacillaceae</taxon>
        <taxon>Shouchella</taxon>
    </lineage>
</organism>
<dbReference type="SMART" id="SM00640">
    <property type="entry name" value="Glyco_32"/>
    <property type="match status" value="1"/>
</dbReference>
<evidence type="ECO:0000259" key="12">
    <source>
        <dbReference type="Pfam" id="PF08244"/>
    </source>
</evidence>
<dbReference type="PANTHER" id="PTHR43101:SF1">
    <property type="entry name" value="BETA-FRUCTOSIDASE"/>
    <property type="match status" value="1"/>
</dbReference>